<keyword evidence="7" id="KW-1185">Reference proteome</keyword>
<dbReference type="EMBL" id="CP015093">
    <property type="protein sequence ID" value="APZ52863.1"/>
    <property type="molecule type" value="Genomic_DNA"/>
</dbReference>
<gene>
    <name evidence="6" type="ORF">Ga0080574_TMP2529</name>
</gene>
<evidence type="ECO:0000259" key="5">
    <source>
        <dbReference type="PROSITE" id="PS50977"/>
    </source>
</evidence>
<reference evidence="6 7" key="1">
    <citation type="submission" date="2016-04" db="EMBL/GenBank/DDBJ databases">
        <title>Deep-sea bacteria in the southern Pacific.</title>
        <authorList>
            <person name="Tang K."/>
        </authorList>
    </citation>
    <scope>NUCLEOTIDE SEQUENCE [LARGE SCALE GENOMIC DNA]</scope>
    <source>
        <strain evidence="6 7">JLT2014</strain>
    </source>
</reference>
<dbReference type="RefSeq" id="WP_076699698.1">
    <property type="nucleotide sequence ID" value="NZ_CP015093.1"/>
</dbReference>
<sequence>MSQSEPHSARDRILVAASTLFCRHGFSSTGVDTVIERAGTAKATLYKHFASKQDLIEAVLEAEGAAWRSWFFGKLARIQAPADKRMLAVFDVLEEWFADPGFYGCPFINAVAEFETGNDAVRQAAEKHKAHLMTWLTAQAIELELPDVKEVARSFAVLIDGAIVAAQHTRDPSFARTARVLAEQLLDRTIPH</sequence>
<evidence type="ECO:0000256" key="1">
    <source>
        <dbReference type="ARBA" id="ARBA00023015"/>
    </source>
</evidence>
<name>A0A1P8UTY9_9RHOB</name>
<dbReference type="Pfam" id="PF00440">
    <property type="entry name" value="TetR_N"/>
    <property type="match status" value="1"/>
</dbReference>
<dbReference type="InterPro" id="IPR001647">
    <property type="entry name" value="HTH_TetR"/>
</dbReference>
<feature type="DNA-binding region" description="H-T-H motif" evidence="4">
    <location>
        <begin position="30"/>
        <end position="49"/>
    </location>
</feature>
<keyword evidence="3" id="KW-0804">Transcription</keyword>
<dbReference type="PANTHER" id="PTHR47506:SF3">
    <property type="entry name" value="HTH-TYPE TRANSCRIPTIONAL REGULATOR LMRA"/>
    <property type="match status" value="1"/>
</dbReference>
<keyword evidence="2 4" id="KW-0238">DNA-binding</keyword>
<protein>
    <submittedName>
        <fullName evidence="6">Transcriptional regulator</fullName>
    </submittedName>
</protein>
<dbReference type="GO" id="GO:0003677">
    <property type="term" value="F:DNA binding"/>
    <property type="evidence" value="ECO:0007669"/>
    <property type="project" value="UniProtKB-UniRule"/>
</dbReference>
<dbReference type="Proteomes" id="UP000187059">
    <property type="component" value="Chromosome"/>
</dbReference>
<dbReference type="AlphaFoldDB" id="A0A1P8UTY9"/>
<dbReference type="PRINTS" id="PR00455">
    <property type="entry name" value="HTHTETR"/>
</dbReference>
<proteinExistence type="predicted"/>
<evidence type="ECO:0000256" key="4">
    <source>
        <dbReference type="PROSITE-ProRule" id="PRU00335"/>
    </source>
</evidence>
<evidence type="ECO:0000256" key="3">
    <source>
        <dbReference type="ARBA" id="ARBA00023163"/>
    </source>
</evidence>
<organism evidence="6 7">
    <name type="scientific">Salipiger abyssi</name>
    <dbReference type="NCBI Taxonomy" id="1250539"/>
    <lineage>
        <taxon>Bacteria</taxon>
        <taxon>Pseudomonadati</taxon>
        <taxon>Pseudomonadota</taxon>
        <taxon>Alphaproteobacteria</taxon>
        <taxon>Rhodobacterales</taxon>
        <taxon>Roseobacteraceae</taxon>
        <taxon>Salipiger</taxon>
    </lineage>
</organism>
<dbReference type="InterPro" id="IPR009057">
    <property type="entry name" value="Homeodomain-like_sf"/>
</dbReference>
<evidence type="ECO:0000256" key="2">
    <source>
        <dbReference type="ARBA" id="ARBA00023125"/>
    </source>
</evidence>
<accession>A0A1P8UTY9</accession>
<dbReference type="PROSITE" id="PS50977">
    <property type="entry name" value="HTH_TETR_2"/>
    <property type="match status" value="1"/>
</dbReference>
<dbReference type="InterPro" id="IPR036271">
    <property type="entry name" value="Tet_transcr_reg_TetR-rel_C_sf"/>
</dbReference>
<evidence type="ECO:0000313" key="7">
    <source>
        <dbReference type="Proteomes" id="UP000187059"/>
    </source>
</evidence>
<dbReference type="STRING" id="1250539.Ga0080574_TMP2529"/>
<dbReference type="SUPFAM" id="SSF48498">
    <property type="entry name" value="Tetracyclin repressor-like, C-terminal domain"/>
    <property type="match status" value="1"/>
</dbReference>
<dbReference type="Gene3D" id="1.10.357.10">
    <property type="entry name" value="Tetracycline Repressor, domain 2"/>
    <property type="match status" value="1"/>
</dbReference>
<feature type="domain" description="HTH tetR-type" evidence="5">
    <location>
        <begin position="7"/>
        <end position="67"/>
    </location>
</feature>
<dbReference type="PANTHER" id="PTHR47506">
    <property type="entry name" value="TRANSCRIPTIONAL REGULATORY PROTEIN"/>
    <property type="match status" value="1"/>
</dbReference>
<evidence type="ECO:0000313" key="6">
    <source>
        <dbReference type="EMBL" id="APZ52863.1"/>
    </source>
</evidence>
<dbReference type="Pfam" id="PF16925">
    <property type="entry name" value="TetR_C_13"/>
    <property type="match status" value="1"/>
</dbReference>
<dbReference type="InterPro" id="IPR011075">
    <property type="entry name" value="TetR_C"/>
</dbReference>
<dbReference type="KEGG" id="paby:Ga0080574_TMP2529"/>
<dbReference type="SUPFAM" id="SSF46689">
    <property type="entry name" value="Homeodomain-like"/>
    <property type="match status" value="1"/>
</dbReference>
<keyword evidence="1" id="KW-0805">Transcription regulation</keyword>